<gene>
    <name evidence="2" type="ORF">A3B74_03815</name>
</gene>
<organism evidence="2 3">
    <name type="scientific">Candidatus Kerfeldbacteria bacterium RIFCSPHIGHO2_02_FULL_42_14</name>
    <dbReference type="NCBI Taxonomy" id="1798540"/>
    <lineage>
        <taxon>Bacteria</taxon>
        <taxon>Candidatus Kerfeldiibacteriota</taxon>
    </lineage>
</organism>
<dbReference type="AlphaFoldDB" id="A0A1G2AR52"/>
<evidence type="ECO:0000313" key="2">
    <source>
        <dbReference type="EMBL" id="OGY78986.1"/>
    </source>
</evidence>
<dbReference type="InterPro" id="IPR011635">
    <property type="entry name" value="CARDB"/>
</dbReference>
<proteinExistence type="predicted"/>
<sequence length="788" mass="87931">MYGRESFKRNLQKIFAFLAIFVFLFLSSNQVTLSAERAPTQNIAEEVSYEQPKYDVSVENLTAIPSKLEVDGLVLLNIEGKIVNRGTEAVVVKPTQLKLFPDMKEATITFLQNAGKINEEIADILKQYSKQAGFSCNEESEATNCILNPGEEKKFSFNQPSLFYKTTGAVASVIMNKTFSKTDGSSATDENTTNNLKYVILFAPVTAPEPNQDQQQPSNPPDIATQGLTAIPQLDEDSQLTGLEITGYVINLSQSTLVRDFANLEVKVNNKVQSGLDIEFDYSDAVSAWKDEALEALNDYPTAKAALEALFARLGTTDTLYPAGGKAFFQFTLPKNLIKNSNIIAVTAPSGYKILNLPVLDSNGDGQIRSGEINAFINALGSLEWQNGTDANTKNNKAFTFVMLDKKELTVEAGEYLGTLWAIIAGLLDQYNWEPGTLLPDGWTPGTNIPDDWTPGEYLPKFCVKSSQMGTYCPELPDDWAPGTVVSMLKNIAANYDVVYIKGTLSAKISKALKNVQKFLQQKAALPELLSNGIVQVKTKAMEVPDENAINSLQYQYQYHMAVWNPSKNATSNFTITLNIKGEKEITKTIETLKARGMKQLTFAAIDPALTTGGNLLQVQLDSDHVIKERNEWNNEIFKEVVVNEDGLVLLPPRRYVHEESKFLNSFYYIAYPFVRDTELYSKTRELKKVPVQSWILNLLDPKDTGEFQLRVGLAKKDGGLIQICASNESDATNFGTDEWERYQTVAFEFDSCKLEDYRGRPMVFELRRRANESSDFTRVTRRVILVP</sequence>
<dbReference type="Proteomes" id="UP000177165">
    <property type="component" value="Unassembled WGS sequence"/>
</dbReference>
<evidence type="ECO:0000313" key="3">
    <source>
        <dbReference type="Proteomes" id="UP000177165"/>
    </source>
</evidence>
<dbReference type="Pfam" id="PF07705">
    <property type="entry name" value="CARDB"/>
    <property type="match status" value="1"/>
</dbReference>
<name>A0A1G2AR52_9BACT</name>
<dbReference type="Gene3D" id="2.60.40.10">
    <property type="entry name" value="Immunoglobulins"/>
    <property type="match status" value="1"/>
</dbReference>
<accession>A0A1G2AR52</accession>
<dbReference type="EMBL" id="MHKB01000011">
    <property type="protein sequence ID" value="OGY78986.1"/>
    <property type="molecule type" value="Genomic_DNA"/>
</dbReference>
<evidence type="ECO:0000259" key="1">
    <source>
        <dbReference type="Pfam" id="PF07705"/>
    </source>
</evidence>
<reference evidence="2 3" key="1">
    <citation type="journal article" date="2016" name="Nat. Commun.">
        <title>Thousands of microbial genomes shed light on interconnected biogeochemical processes in an aquifer system.</title>
        <authorList>
            <person name="Anantharaman K."/>
            <person name="Brown C.T."/>
            <person name="Hug L.A."/>
            <person name="Sharon I."/>
            <person name="Castelle C.J."/>
            <person name="Probst A.J."/>
            <person name="Thomas B.C."/>
            <person name="Singh A."/>
            <person name="Wilkins M.J."/>
            <person name="Karaoz U."/>
            <person name="Brodie E.L."/>
            <person name="Williams K.H."/>
            <person name="Hubbard S.S."/>
            <person name="Banfield J.F."/>
        </authorList>
    </citation>
    <scope>NUCLEOTIDE SEQUENCE [LARGE SCALE GENOMIC DNA]</scope>
</reference>
<comment type="caution">
    <text evidence="2">The sequence shown here is derived from an EMBL/GenBank/DDBJ whole genome shotgun (WGS) entry which is preliminary data.</text>
</comment>
<dbReference type="STRING" id="1798540.A3B74_03815"/>
<protein>
    <recommendedName>
        <fullName evidence="1">CARDB domain-containing protein</fullName>
    </recommendedName>
</protein>
<dbReference type="InterPro" id="IPR013783">
    <property type="entry name" value="Ig-like_fold"/>
</dbReference>
<feature type="domain" description="CARDB" evidence="1">
    <location>
        <begin position="556"/>
        <end position="636"/>
    </location>
</feature>